<comment type="caution">
    <text evidence="1">The sequence shown here is derived from an EMBL/GenBank/DDBJ whole genome shotgun (WGS) entry which is preliminary data.</text>
</comment>
<dbReference type="Proteomes" id="UP001595621">
    <property type="component" value="Unassembled WGS sequence"/>
</dbReference>
<sequence length="155" mass="16921">MKHLFWLVEGDIAGRCGPDIAAWNVIELQDAGFKSVLALSPLSETHKDALNSADIECRFLNMTTPALVDDAVTPEFCATVAECVGLINQCRELNKPILLCCDTGNELTSLVMACYLTELGAAPVHAVSQVRAMNEQAFSKPGWDQFVFDVIYALQ</sequence>
<dbReference type="SUPFAM" id="SSF52799">
    <property type="entry name" value="(Phosphotyrosine protein) phosphatases II"/>
    <property type="match status" value="1"/>
</dbReference>
<organism evidence="1 2">
    <name type="scientific">Shewanella submarina</name>
    <dbReference type="NCBI Taxonomy" id="2016376"/>
    <lineage>
        <taxon>Bacteria</taxon>
        <taxon>Pseudomonadati</taxon>
        <taxon>Pseudomonadota</taxon>
        <taxon>Gammaproteobacteria</taxon>
        <taxon>Alteromonadales</taxon>
        <taxon>Shewanellaceae</taxon>
        <taxon>Shewanella</taxon>
    </lineage>
</organism>
<dbReference type="InterPro" id="IPR029021">
    <property type="entry name" value="Prot-tyrosine_phosphatase-like"/>
</dbReference>
<dbReference type="Gene3D" id="3.90.190.10">
    <property type="entry name" value="Protein tyrosine phosphatase superfamily"/>
    <property type="match status" value="1"/>
</dbReference>
<proteinExistence type="predicted"/>
<dbReference type="RefSeq" id="WP_248937834.1">
    <property type="nucleotide sequence ID" value="NZ_JAKILF010000015.1"/>
</dbReference>
<keyword evidence="2" id="KW-1185">Reference proteome</keyword>
<reference evidence="2" key="1">
    <citation type="journal article" date="2019" name="Int. J. Syst. Evol. Microbiol.">
        <title>The Global Catalogue of Microorganisms (GCM) 10K type strain sequencing project: providing services to taxonomists for standard genome sequencing and annotation.</title>
        <authorList>
            <consortium name="The Broad Institute Genomics Platform"/>
            <consortium name="The Broad Institute Genome Sequencing Center for Infectious Disease"/>
            <person name="Wu L."/>
            <person name="Ma J."/>
        </authorList>
    </citation>
    <scope>NUCLEOTIDE SEQUENCE [LARGE SCALE GENOMIC DNA]</scope>
    <source>
        <strain evidence="2">KCTC 52277</strain>
    </source>
</reference>
<protein>
    <submittedName>
        <fullName evidence="1">Protein phosphatase</fullName>
    </submittedName>
</protein>
<dbReference type="EMBL" id="JBHRTD010000011">
    <property type="protein sequence ID" value="MFC3138318.1"/>
    <property type="molecule type" value="Genomic_DNA"/>
</dbReference>
<dbReference type="Pfam" id="PF22785">
    <property type="entry name" value="Tc-R-P"/>
    <property type="match status" value="1"/>
</dbReference>
<gene>
    <name evidence="1" type="ORF">ACFOE0_08970</name>
</gene>
<accession>A0ABV7G9X7</accession>
<evidence type="ECO:0000313" key="2">
    <source>
        <dbReference type="Proteomes" id="UP001595621"/>
    </source>
</evidence>
<name>A0ABV7G9X7_9GAMM</name>
<evidence type="ECO:0000313" key="1">
    <source>
        <dbReference type="EMBL" id="MFC3138318.1"/>
    </source>
</evidence>